<sequence>MKTLLLASVLFAGLFDSLAAVPVPPGPVPAPLPYHAFCRTMWLFASPCINVSTAVLKQIQAFNPVNKCILCHYRLVGITNNSVIANHTSADGLQAESLTFTFSSTVMAGGCRVTALSASLGFTNLFDGGLNYCNLYNILSASGLMSSPGFAEITNEWACLGYGEAPCHDV</sequence>
<name>A0A3P8W230_CYNSE</name>
<dbReference type="PANTHER" id="PTHR38564:SF2">
    <property type="entry name" value="WU:FC46H12 PRECURSOR"/>
    <property type="match status" value="1"/>
</dbReference>
<keyword evidence="1" id="KW-0732">Signal</keyword>
<dbReference type="AlphaFoldDB" id="A0A3P8W230"/>
<dbReference type="Ensembl" id="ENSCSET00000018846.1">
    <property type="protein sequence ID" value="ENSCSEP00000018615.1"/>
    <property type="gene ID" value="ENSCSEG00000011921.1"/>
</dbReference>
<protein>
    <submittedName>
        <fullName evidence="2">Uncharacterized LOC112488732</fullName>
    </submittedName>
</protein>
<evidence type="ECO:0000313" key="3">
    <source>
        <dbReference type="Proteomes" id="UP000265120"/>
    </source>
</evidence>
<keyword evidence="3" id="KW-1185">Reference proteome</keyword>
<feature type="signal peptide" evidence="1">
    <location>
        <begin position="1"/>
        <end position="20"/>
    </location>
</feature>
<dbReference type="PANTHER" id="PTHR38564">
    <property type="entry name" value="SI:CH73-250A16.5-RELATED"/>
    <property type="match status" value="1"/>
</dbReference>
<evidence type="ECO:0000256" key="1">
    <source>
        <dbReference type="SAM" id="SignalP"/>
    </source>
</evidence>
<proteinExistence type="predicted"/>
<dbReference type="GeneID" id="112488732"/>
<dbReference type="OMA" id="PYHAFCR"/>
<evidence type="ECO:0000313" key="2">
    <source>
        <dbReference type="Ensembl" id="ENSCSEP00000018615.1"/>
    </source>
</evidence>
<reference evidence="2 3" key="1">
    <citation type="journal article" date="2014" name="Nat. Genet.">
        <title>Whole-genome sequence of a flatfish provides insights into ZW sex chromosome evolution and adaptation to a benthic lifestyle.</title>
        <authorList>
            <person name="Chen S."/>
            <person name="Zhang G."/>
            <person name="Shao C."/>
            <person name="Huang Q."/>
            <person name="Liu G."/>
            <person name="Zhang P."/>
            <person name="Song W."/>
            <person name="An N."/>
            <person name="Chalopin D."/>
            <person name="Volff J.N."/>
            <person name="Hong Y."/>
            <person name="Li Q."/>
            <person name="Sha Z."/>
            <person name="Zhou H."/>
            <person name="Xie M."/>
            <person name="Yu Q."/>
            <person name="Liu Y."/>
            <person name="Xiang H."/>
            <person name="Wang N."/>
            <person name="Wu K."/>
            <person name="Yang C."/>
            <person name="Zhou Q."/>
            <person name="Liao X."/>
            <person name="Yang L."/>
            <person name="Hu Q."/>
            <person name="Zhang J."/>
            <person name="Meng L."/>
            <person name="Jin L."/>
            <person name="Tian Y."/>
            <person name="Lian J."/>
            <person name="Yang J."/>
            <person name="Miao G."/>
            <person name="Liu S."/>
            <person name="Liang Z."/>
            <person name="Yan F."/>
            <person name="Li Y."/>
            <person name="Sun B."/>
            <person name="Zhang H."/>
            <person name="Zhang J."/>
            <person name="Zhu Y."/>
            <person name="Du M."/>
            <person name="Zhao Y."/>
            <person name="Schartl M."/>
            <person name="Tang Q."/>
            <person name="Wang J."/>
        </authorList>
    </citation>
    <scope>NUCLEOTIDE SEQUENCE</scope>
</reference>
<dbReference type="InParanoid" id="A0A3P8W230"/>
<dbReference type="Proteomes" id="UP000265120">
    <property type="component" value="Chromosome 20"/>
</dbReference>
<accession>A0A3P8W230</accession>
<dbReference type="RefSeq" id="XP_024922123.1">
    <property type="nucleotide sequence ID" value="XM_025066355.1"/>
</dbReference>
<organism evidence="2 3">
    <name type="scientific">Cynoglossus semilaevis</name>
    <name type="common">Tongue sole</name>
    <dbReference type="NCBI Taxonomy" id="244447"/>
    <lineage>
        <taxon>Eukaryota</taxon>
        <taxon>Metazoa</taxon>
        <taxon>Chordata</taxon>
        <taxon>Craniata</taxon>
        <taxon>Vertebrata</taxon>
        <taxon>Euteleostomi</taxon>
        <taxon>Actinopterygii</taxon>
        <taxon>Neopterygii</taxon>
        <taxon>Teleostei</taxon>
        <taxon>Neoteleostei</taxon>
        <taxon>Acanthomorphata</taxon>
        <taxon>Carangaria</taxon>
        <taxon>Pleuronectiformes</taxon>
        <taxon>Pleuronectoidei</taxon>
        <taxon>Cynoglossidae</taxon>
        <taxon>Cynoglossinae</taxon>
        <taxon>Cynoglossus</taxon>
    </lineage>
</organism>
<reference evidence="2" key="3">
    <citation type="submission" date="2025-09" db="UniProtKB">
        <authorList>
            <consortium name="Ensembl"/>
        </authorList>
    </citation>
    <scope>IDENTIFICATION</scope>
</reference>
<reference evidence="2" key="2">
    <citation type="submission" date="2025-08" db="UniProtKB">
        <authorList>
            <consortium name="Ensembl"/>
        </authorList>
    </citation>
    <scope>IDENTIFICATION</scope>
</reference>
<dbReference type="GeneTree" id="ENSGT00940000174275"/>
<feature type="chain" id="PRO_5018125668" evidence="1">
    <location>
        <begin position="21"/>
        <end position="170"/>
    </location>
</feature>